<dbReference type="Pfam" id="PF18696">
    <property type="entry name" value="SMP_C2CD2L"/>
    <property type="match status" value="1"/>
</dbReference>
<dbReference type="Pfam" id="PF00168">
    <property type="entry name" value="C2"/>
    <property type="match status" value="1"/>
</dbReference>
<sequence length="574" mass="63005">ISSFGLEDPQWLCMVTLFIASLVTLILYFVQYFHQKGVSNELREAQDNAAKEEAASLLGWALSLKSWKSKWRGAWCRALNNESRKLGVSLMTTKRSLYSGRQVTSIVVGRKLEFFVSAASTAMVTADPGKYAVCVAPLELQVSTAYMEVRNNLMSPPKPPRAHDWKLLVKNIRVTLNQQEDAAGSMSPLCVLHLDDPQQRFNTSALKNTTNPAWDQPFIFELNGLSKELNIQLMNDGQTPENSLLGQVSVPFDLVKKQPKGQQTFALMTKDGVTGSLTTEFTYLEPSEVRSWHPPTPASSKRVEMDRTVMPCGTVVTTITAVKSKPGRPLPPGLNIGTSPQTIKLSERRVSEQASMLGSTVSKALSSSDTELLVLNGTDPVAEAAIRQLHQSAKQKLKSPVKKSTIIISGIAKTPLSQDDELALMAGYAAAMDASMSEGNSTQDVTTAIASGTSSPPEESEPQEGPSGKGQLQEDWQYRTTEELNHTSLSMSMSEANCKKSRGSFLQRSAKLFFRRRHQRKDPGMSQSHNDLVYLESPAAVERASQTATHSRMLSRKTKKSKVNGSTSVEEPHL</sequence>
<keyword evidence="2" id="KW-1133">Transmembrane helix</keyword>
<evidence type="ECO:0000256" key="2">
    <source>
        <dbReference type="SAM" id="Phobius"/>
    </source>
</evidence>
<feature type="transmembrane region" description="Helical" evidence="2">
    <location>
        <begin position="12"/>
        <end position="33"/>
    </location>
</feature>
<dbReference type="InterPro" id="IPR000008">
    <property type="entry name" value="C2_dom"/>
</dbReference>
<reference evidence="4" key="2">
    <citation type="submission" date="2025-09" db="UniProtKB">
        <authorList>
            <consortium name="Ensembl"/>
        </authorList>
    </citation>
    <scope>IDENTIFICATION</scope>
</reference>
<dbReference type="InterPro" id="IPR035892">
    <property type="entry name" value="C2_domain_sf"/>
</dbReference>
<feature type="domain" description="C2" evidence="3">
    <location>
        <begin position="148"/>
        <end position="265"/>
    </location>
</feature>
<organism evidence="4 5">
    <name type="scientific">Mola mola</name>
    <name type="common">Ocean sunfish</name>
    <name type="synonym">Tetraodon mola</name>
    <dbReference type="NCBI Taxonomy" id="94237"/>
    <lineage>
        <taxon>Eukaryota</taxon>
        <taxon>Metazoa</taxon>
        <taxon>Chordata</taxon>
        <taxon>Craniata</taxon>
        <taxon>Vertebrata</taxon>
        <taxon>Euteleostomi</taxon>
        <taxon>Actinopterygii</taxon>
        <taxon>Neopterygii</taxon>
        <taxon>Teleostei</taxon>
        <taxon>Neoteleostei</taxon>
        <taxon>Acanthomorphata</taxon>
        <taxon>Eupercaria</taxon>
        <taxon>Tetraodontiformes</taxon>
        <taxon>Molidae</taxon>
        <taxon>Mola</taxon>
    </lineage>
</organism>
<feature type="compositionally biased region" description="Polar residues" evidence="1">
    <location>
        <begin position="563"/>
        <end position="574"/>
    </location>
</feature>
<feature type="region of interest" description="Disordered" evidence="1">
    <location>
        <begin position="542"/>
        <end position="574"/>
    </location>
</feature>
<dbReference type="PROSITE" id="PS50004">
    <property type="entry name" value="C2"/>
    <property type="match status" value="1"/>
</dbReference>
<evidence type="ECO:0000313" key="4">
    <source>
        <dbReference type="Ensembl" id="ENSMMOP00000007511.1"/>
    </source>
</evidence>
<dbReference type="Gene3D" id="2.60.40.150">
    <property type="entry name" value="C2 domain"/>
    <property type="match status" value="1"/>
</dbReference>
<evidence type="ECO:0000313" key="5">
    <source>
        <dbReference type="Proteomes" id="UP000261620"/>
    </source>
</evidence>
<dbReference type="PANTHER" id="PTHR21119:SF7">
    <property type="entry name" value="C2 DOMAIN-CONTAINING PROTEIN 2"/>
    <property type="match status" value="1"/>
</dbReference>
<dbReference type="SMART" id="SM00239">
    <property type="entry name" value="C2"/>
    <property type="match status" value="1"/>
</dbReference>
<name>A0A3Q3VWS4_MOLML</name>
<protein>
    <recommendedName>
        <fullName evidence="3">C2 domain-containing protein</fullName>
    </recommendedName>
</protein>
<feature type="compositionally biased region" description="Polar residues" evidence="1">
    <location>
        <begin position="437"/>
        <end position="450"/>
    </location>
</feature>
<accession>A0A3Q3VWS4</accession>
<feature type="region of interest" description="Disordered" evidence="1">
    <location>
        <begin position="437"/>
        <end position="473"/>
    </location>
</feature>
<dbReference type="Ensembl" id="ENSMMOT00000007653.1">
    <property type="protein sequence ID" value="ENSMMOP00000007511.1"/>
    <property type="gene ID" value="ENSMMOG00000005847.1"/>
</dbReference>
<evidence type="ECO:0000259" key="3">
    <source>
        <dbReference type="PROSITE" id="PS50004"/>
    </source>
</evidence>
<dbReference type="InterPro" id="IPR040885">
    <property type="entry name" value="SMP_C2CD2L"/>
</dbReference>
<keyword evidence="2" id="KW-0472">Membrane</keyword>
<dbReference type="Proteomes" id="UP000261620">
    <property type="component" value="Unplaced"/>
</dbReference>
<dbReference type="STRING" id="94237.ENSMMOP00000007511"/>
<feature type="compositionally biased region" description="Low complexity" evidence="1">
    <location>
        <begin position="451"/>
        <end position="470"/>
    </location>
</feature>
<proteinExistence type="predicted"/>
<dbReference type="SUPFAM" id="SSF49562">
    <property type="entry name" value="C2 domain (Calcium/lipid-binding domain, CaLB)"/>
    <property type="match status" value="1"/>
</dbReference>
<keyword evidence="2" id="KW-0812">Transmembrane</keyword>
<dbReference type="InterPro" id="IPR039934">
    <property type="entry name" value="C2CD2/C2CD2L"/>
</dbReference>
<dbReference type="AlphaFoldDB" id="A0A3Q3VWS4"/>
<evidence type="ECO:0000256" key="1">
    <source>
        <dbReference type="SAM" id="MobiDB-lite"/>
    </source>
</evidence>
<dbReference type="OMA" id="CELASWD"/>
<keyword evidence="5" id="KW-1185">Reference proteome</keyword>
<feature type="compositionally biased region" description="Basic residues" evidence="1">
    <location>
        <begin position="553"/>
        <end position="562"/>
    </location>
</feature>
<dbReference type="PANTHER" id="PTHR21119">
    <property type="entry name" value="C2 DOMAIN-CONTAINING PROTEIN"/>
    <property type="match status" value="1"/>
</dbReference>
<reference evidence="4" key="1">
    <citation type="submission" date="2025-08" db="UniProtKB">
        <authorList>
            <consortium name="Ensembl"/>
        </authorList>
    </citation>
    <scope>IDENTIFICATION</scope>
</reference>